<sequence length="59" mass="7106">MSNGLWKWTIPILLFVVAYRYRYRVMNVMLGNFILRKMIVKFAMNIPGFRSKMIQSTFL</sequence>
<dbReference type="OrthoDB" id="2696719at2"/>
<dbReference type="EMBL" id="QQAY01000003">
    <property type="protein sequence ID" value="RDI43953.1"/>
    <property type="molecule type" value="Genomic_DNA"/>
</dbReference>
<comment type="caution">
    <text evidence="2">The sequence shown here is derived from an EMBL/GenBank/DDBJ whole genome shotgun (WGS) entry which is preliminary data.</text>
</comment>
<gene>
    <name evidence="2" type="ORF">DFR59_10315</name>
</gene>
<accession>A0A370GPT0</accession>
<keyword evidence="3" id="KW-1185">Reference proteome</keyword>
<dbReference type="AlphaFoldDB" id="A0A370GPT0"/>
<reference evidence="2 3" key="1">
    <citation type="submission" date="2018-07" db="EMBL/GenBank/DDBJ databases">
        <title>Genomic Encyclopedia of Type Strains, Phase IV (KMG-IV): sequencing the most valuable type-strain genomes for metagenomic binning, comparative biology and taxonomic classification.</title>
        <authorList>
            <person name="Goeker M."/>
        </authorList>
    </citation>
    <scope>NUCLEOTIDE SEQUENCE [LARGE SCALE GENOMIC DNA]</scope>
    <source>
        <strain evidence="2 3">DSM 25281</strain>
    </source>
</reference>
<keyword evidence="1" id="KW-1133">Transmembrane helix</keyword>
<name>A0A370GPT0_9BACI</name>
<organism evidence="2 3">
    <name type="scientific">Falsibacillus pallidus</name>
    <dbReference type="NCBI Taxonomy" id="493781"/>
    <lineage>
        <taxon>Bacteria</taxon>
        <taxon>Bacillati</taxon>
        <taxon>Bacillota</taxon>
        <taxon>Bacilli</taxon>
        <taxon>Bacillales</taxon>
        <taxon>Bacillaceae</taxon>
        <taxon>Falsibacillus</taxon>
    </lineage>
</organism>
<evidence type="ECO:0000256" key="1">
    <source>
        <dbReference type="SAM" id="Phobius"/>
    </source>
</evidence>
<evidence type="ECO:0000313" key="3">
    <source>
        <dbReference type="Proteomes" id="UP000255326"/>
    </source>
</evidence>
<protein>
    <submittedName>
        <fullName evidence="2">Uncharacterized protein</fullName>
    </submittedName>
</protein>
<evidence type="ECO:0000313" key="2">
    <source>
        <dbReference type="EMBL" id="RDI43953.1"/>
    </source>
</evidence>
<dbReference type="RefSeq" id="WP_114744858.1">
    <property type="nucleotide sequence ID" value="NZ_QQAY01000003.1"/>
</dbReference>
<keyword evidence="1" id="KW-0472">Membrane</keyword>
<feature type="transmembrane region" description="Helical" evidence="1">
    <location>
        <begin position="6"/>
        <end position="23"/>
    </location>
</feature>
<keyword evidence="1" id="KW-0812">Transmembrane</keyword>
<dbReference type="Proteomes" id="UP000255326">
    <property type="component" value="Unassembled WGS sequence"/>
</dbReference>
<proteinExistence type="predicted"/>